<dbReference type="Gramene" id="TraesROB_scaffold_031283_01G000100.1">
    <property type="protein sequence ID" value="TraesROB_scaffold_031283_01G000100.1"/>
    <property type="gene ID" value="TraesROB_scaffold_031283_01G000100"/>
</dbReference>
<dbReference type="OrthoDB" id="721023at2759"/>
<dbReference type="Gramene" id="TraesJUL1B03G00329590.1">
    <property type="protein sequence ID" value="TraesJUL1B03G00329590.1.CDS1"/>
    <property type="gene ID" value="TraesJUL1B03G00329590"/>
</dbReference>
<sequence>MAQVNSTTDHVDLERNSKDLTMAASAGHAQGHSTTDLDALLELSEEQEEEEEEEEEELEAEEFISLMEGRAAAAEAALDELLARKRSKGGDVKQKARMADGDVNFILSLKRKELGGMEHLDCTSHHYTPERMEEKRRLHEEIVVICQKIDDEIEERQAQIIRDLSEKGYAEASEDYLADDEEFNELERIYWESLMAASERRMDERRRMRLAAARTEDEVEGFTVKPHHLDL</sequence>
<accession>A0A3B5YZW0</accession>
<dbReference type="Gramene" id="TraesCAD_scaffold_045799_01G000200.1">
    <property type="protein sequence ID" value="TraesCAD_scaffold_045799_01G000200.1"/>
    <property type="gene ID" value="TraesCAD_scaffold_045799_01G000200"/>
</dbReference>
<dbReference type="Proteomes" id="UP000019116">
    <property type="component" value="Chromosome 1B"/>
</dbReference>
<dbReference type="Gramene" id="TraesSTA1B03G00328170.1">
    <property type="protein sequence ID" value="TraesSTA1B03G00328170.1.CDS1"/>
    <property type="gene ID" value="TraesSTA1B03G00328170"/>
</dbReference>
<dbReference type="Gramene" id="TraesWEE_scaffold_061283_01G000100.1">
    <property type="protein sequence ID" value="TraesWEE_scaffold_061283_01G000100.1"/>
    <property type="gene ID" value="TraesWEE_scaffold_061283_01G000100"/>
</dbReference>
<reference evidence="2" key="1">
    <citation type="submission" date="2018-08" db="EMBL/GenBank/DDBJ databases">
        <authorList>
            <person name="Rossello M."/>
        </authorList>
    </citation>
    <scope>NUCLEOTIDE SEQUENCE [LARGE SCALE GENOMIC DNA]</scope>
    <source>
        <strain evidence="2">cv. Chinese Spring</strain>
    </source>
</reference>
<dbReference type="Gramene" id="TraesSYM1B03G00336500.1">
    <property type="protein sequence ID" value="TraesSYM1B03G00336500.1.CDS1"/>
    <property type="gene ID" value="TraesSYM1B03G00336500"/>
</dbReference>
<dbReference type="Gramene" id="TraesLDM1B03G00329710.1">
    <property type="protein sequence ID" value="TraesLDM1B03G00329710.1.CDS1"/>
    <property type="gene ID" value="TraesLDM1B03G00329710"/>
</dbReference>
<dbReference type="PANTHER" id="PTHR35166">
    <property type="entry name" value="OS05G0193700 PROTEIN-RELATED"/>
    <property type="match status" value="1"/>
</dbReference>
<reference evidence="2" key="2">
    <citation type="submission" date="2018-10" db="UniProtKB">
        <authorList>
            <consortium name="EnsemblPlants"/>
        </authorList>
    </citation>
    <scope>IDENTIFICATION</scope>
</reference>
<evidence type="ECO:0000256" key="1">
    <source>
        <dbReference type="SAM" id="MobiDB-lite"/>
    </source>
</evidence>
<keyword evidence="3" id="KW-1185">Reference proteome</keyword>
<evidence type="ECO:0000313" key="3">
    <source>
        <dbReference type="Proteomes" id="UP000019116"/>
    </source>
</evidence>
<dbReference type="Gramene" id="TraesMAC1B03G00331410.1">
    <property type="protein sequence ID" value="TraesMAC1B03G00331410.1.CDS1"/>
    <property type="gene ID" value="TraesMAC1B03G00331410"/>
</dbReference>
<feature type="region of interest" description="Disordered" evidence="1">
    <location>
        <begin position="1"/>
        <end position="59"/>
    </location>
</feature>
<dbReference type="Gramene" id="TraesCS1B02G292100.1">
    <property type="protein sequence ID" value="TraesCS1B02G292100.1.cds1"/>
    <property type="gene ID" value="TraesCS1B02G292100"/>
</dbReference>
<evidence type="ECO:0000313" key="2">
    <source>
        <dbReference type="EnsemblPlants" id="TraesCS1B02G292100.1.cds1"/>
    </source>
</evidence>
<name>A0A3B5YZW0_WHEAT</name>
<dbReference type="PANTHER" id="PTHR35166:SF11">
    <property type="entry name" value="OS05G0151550 PROTEIN"/>
    <property type="match status" value="1"/>
</dbReference>
<dbReference type="EnsemblPlants" id="TraesCS1B02G292100.1">
    <property type="protein sequence ID" value="TraesCS1B02G292100.1.cds1"/>
    <property type="gene ID" value="TraesCS1B02G292100"/>
</dbReference>
<dbReference type="Gramene" id="TraesARI1B03G00328960.1">
    <property type="protein sequence ID" value="TraesARI1B03G00328960.1.CDS1"/>
    <property type="gene ID" value="TraesARI1B03G00328960"/>
</dbReference>
<dbReference type="Gramene" id="TraesPARA_EIv1.0_0179130.1">
    <property type="protein sequence ID" value="TraesPARA_EIv1.0_0179130.1.CDS1"/>
    <property type="gene ID" value="TraesPARA_EIv1.0_0179130"/>
</dbReference>
<dbReference type="Gramene" id="TraesJAG1B03G00329110.1">
    <property type="protein sequence ID" value="TraesJAG1B03G00329110.1.CDS1"/>
    <property type="gene ID" value="TraesJAG1B03G00329110"/>
</dbReference>
<feature type="compositionally biased region" description="Basic and acidic residues" evidence="1">
    <location>
        <begin position="9"/>
        <end position="18"/>
    </location>
</feature>
<dbReference type="AlphaFoldDB" id="A0A3B5YZW0"/>
<proteinExistence type="predicted"/>
<dbReference type="Gramene" id="TraesCS1B03G0815200.1">
    <property type="protein sequence ID" value="TraesCS1B03G0815200.1.CDS1"/>
    <property type="gene ID" value="TraesCS1B03G0815200"/>
</dbReference>
<protein>
    <submittedName>
        <fullName evidence="2">Uncharacterized protein</fullName>
    </submittedName>
</protein>
<dbReference type="Gramene" id="TraesCLE_scaffold_045932_01G000100.1">
    <property type="protein sequence ID" value="TraesCLE_scaffold_045932_01G000100.1"/>
    <property type="gene ID" value="TraesCLE_scaffold_045932_01G000100"/>
</dbReference>
<organism evidence="2">
    <name type="scientific">Triticum aestivum</name>
    <name type="common">Wheat</name>
    <dbReference type="NCBI Taxonomy" id="4565"/>
    <lineage>
        <taxon>Eukaryota</taxon>
        <taxon>Viridiplantae</taxon>
        <taxon>Streptophyta</taxon>
        <taxon>Embryophyta</taxon>
        <taxon>Tracheophyta</taxon>
        <taxon>Spermatophyta</taxon>
        <taxon>Magnoliopsida</taxon>
        <taxon>Liliopsida</taxon>
        <taxon>Poales</taxon>
        <taxon>Poaceae</taxon>
        <taxon>BOP clade</taxon>
        <taxon>Pooideae</taxon>
        <taxon>Triticodae</taxon>
        <taxon>Triticeae</taxon>
        <taxon>Triticinae</taxon>
        <taxon>Triticum</taxon>
    </lineage>
</organism>
<feature type="compositionally biased region" description="Acidic residues" evidence="1">
    <location>
        <begin position="43"/>
        <end position="59"/>
    </location>
</feature>
<dbReference type="OMA" id="ERIYWES"/>